<dbReference type="OrthoDB" id="9786026at2"/>
<dbReference type="InterPro" id="IPR050187">
    <property type="entry name" value="Lipid_Phosphate_FormReg"/>
</dbReference>
<reference evidence="10 11" key="1">
    <citation type="submission" date="2018-06" db="EMBL/GenBank/DDBJ databases">
        <authorList>
            <consortium name="Pathogen Informatics"/>
            <person name="Doyle S."/>
        </authorList>
    </citation>
    <scope>NUCLEOTIDE SEQUENCE [LARGE SCALE GENOMIC DNA]</scope>
    <source>
        <strain evidence="10 11">NCTC12224</strain>
    </source>
</reference>
<sequence>MTLLIIANPHAGNRQALAVTKKIKYTYHKPVQVFLTRYPDDEKRQVERLLSQYQEGDKVLIIGGDGTLSKTLYYLPKTVPFGYYPVGSGNDFAHALHLPSLEVTLDRLDKGQKTEITVFTYQGGLVLNSLDLGFAAYVVKEASQSRLKYWFNKCHLGKLTYILIAIKCLFKQPRADVTLTYEDGKKQSLSDLFLCSLANNRTFGGGVVIWPEASATTSRLEIVTAQGSSFWGRLAILLTLVLKRHHKSSRLSHRSVRRLSVDFEDDAIIEIDGEIVVLKHVDLTPEKRYIYL</sequence>
<dbReference type="PANTHER" id="PTHR12358:SF54">
    <property type="entry name" value="SPHINGOSINE KINASE RELATED PROTEIN"/>
    <property type="match status" value="1"/>
</dbReference>
<gene>
    <name evidence="10" type="primary">ytlR</name>
    <name evidence="10" type="ORF">NCTC12224_00282</name>
</gene>
<protein>
    <submittedName>
        <fullName evidence="10">Diacylglycerol kinase family protein</fullName>
        <ecNumber evidence="10">2.7.1.-</ecNumber>
    </submittedName>
</protein>
<dbReference type="RefSeq" id="WP_115267936.1">
    <property type="nucleotide sequence ID" value="NZ_JBNPOC010000029.1"/>
</dbReference>
<accession>A0A380K521</accession>
<feature type="domain" description="DAGKc" evidence="9">
    <location>
        <begin position="1"/>
        <end position="125"/>
    </location>
</feature>
<comment type="similarity">
    <text evidence="2">Belongs to the diacylglycerol/lipid kinase family.</text>
</comment>
<dbReference type="SMART" id="SM00046">
    <property type="entry name" value="DAGKc"/>
    <property type="match status" value="1"/>
</dbReference>
<name>A0A380K521_9STRE</name>
<keyword evidence="6" id="KW-0067">ATP-binding</keyword>
<keyword evidence="7" id="KW-0443">Lipid metabolism</keyword>
<dbReference type="InterPro" id="IPR001206">
    <property type="entry name" value="Diacylglycerol_kinase_cat_dom"/>
</dbReference>
<evidence type="ECO:0000259" key="9">
    <source>
        <dbReference type="PROSITE" id="PS50146"/>
    </source>
</evidence>
<evidence type="ECO:0000256" key="5">
    <source>
        <dbReference type="ARBA" id="ARBA00022777"/>
    </source>
</evidence>
<evidence type="ECO:0000313" key="10">
    <source>
        <dbReference type="EMBL" id="SUN59320.1"/>
    </source>
</evidence>
<comment type="cofactor">
    <cofactor evidence="1">
        <name>Mg(2+)</name>
        <dbReference type="ChEBI" id="CHEBI:18420"/>
    </cofactor>
</comment>
<evidence type="ECO:0000256" key="6">
    <source>
        <dbReference type="ARBA" id="ARBA00022840"/>
    </source>
</evidence>
<dbReference type="AlphaFoldDB" id="A0A380K521"/>
<dbReference type="GeneID" id="78355757"/>
<evidence type="ECO:0000256" key="1">
    <source>
        <dbReference type="ARBA" id="ARBA00001946"/>
    </source>
</evidence>
<dbReference type="PROSITE" id="PS50146">
    <property type="entry name" value="DAGK"/>
    <property type="match status" value="1"/>
</dbReference>
<keyword evidence="7" id="KW-0444">Lipid biosynthesis</keyword>
<organism evidence="10 11">
    <name type="scientific">Streptococcus hyointestinalis</name>
    <dbReference type="NCBI Taxonomy" id="1337"/>
    <lineage>
        <taxon>Bacteria</taxon>
        <taxon>Bacillati</taxon>
        <taxon>Bacillota</taxon>
        <taxon>Bacilli</taxon>
        <taxon>Lactobacillales</taxon>
        <taxon>Streptococcaceae</taxon>
        <taxon>Streptococcus</taxon>
    </lineage>
</organism>
<proteinExistence type="inferred from homology"/>
<keyword evidence="7" id="KW-0594">Phospholipid biosynthesis</keyword>
<dbReference type="PANTHER" id="PTHR12358">
    <property type="entry name" value="SPHINGOSINE KINASE"/>
    <property type="match status" value="1"/>
</dbReference>
<evidence type="ECO:0000256" key="4">
    <source>
        <dbReference type="ARBA" id="ARBA00022741"/>
    </source>
</evidence>
<dbReference type="EMBL" id="UHFN01000007">
    <property type="protein sequence ID" value="SUN59320.1"/>
    <property type="molecule type" value="Genomic_DNA"/>
</dbReference>
<dbReference type="Gene3D" id="2.60.200.40">
    <property type="match status" value="1"/>
</dbReference>
<keyword evidence="5 10" id="KW-0418">Kinase</keyword>
<dbReference type="GO" id="GO:0008654">
    <property type="term" value="P:phospholipid biosynthetic process"/>
    <property type="evidence" value="ECO:0007669"/>
    <property type="project" value="UniProtKB-KW"/>
</dbReference>
<evidence type="ECO:0000256" key="3">
    <source>
        <dbReference type="ARBA" id="ARBA00022679"/>
    </source>
</evidence>
<keyword evidence="3 10" id="KW-0808">Transferase</keyword>
<dbReference type="GO" id="GO:0005524">
    <property type="term" value="F:ATP binding"/>
    <property type="evidence" value="ECO:0007669"/>
    <property type="project" value="UniProtKB-KW"/>
</dbReference>
<evidence type="ECO:0000256" key="2">
    <source>
        <dbReference type="ARBA" id="ARBA00005983"/>
    </source>
</evidence>
<keyword evidence="11" id="KW-1185">Reference proteome</keyword>
<dbReference type="InterPro" id="IPR016064">
    <property type="entry name" value="NAD/diacylglycerol_kinase_sf"/>
</dbReference>
<evidence type="ECO:0000313" key="11">
    <source>
        <dbReference type="Proteomes" id="UP000254924"/>
    </source>
</evidence>
<dbReference type="EC" id="2.7.1.-" evidence="10"/>
<evidence type="ECO:0000256" key="7">
    <source>
        <dbReference type="ARBA" id="ARBA00023209"/>
    </source>
</evidence>
<dbReference type="Proteomes" id="UP000254924">
    <property type="component" value="Unassembled WGS sequence"/>
</dbReference>
<dbReference type="GO" id="GO:0016301">
    <property type="term" value="F:kinase activity"/>
    <property type="evidence" value="ECO:0007669"/>
    <property type="project" value="UniProtKB-KW"/>
</dbReference>
<dbReference type="InterPro" id="IPR017438">
    <property type="entry name" value="ATP-NAD_kinase_N"/>
</dbReference>
<dbReference type="SUPFAM" id="SSF111331">
    <property type="entry name" value="NAD kinase/diacylglycerol kinase-like"/>
    <property type="match status" value="1"/>
</dbReference>
<dbReference type="Gene3D" id="3.40.50.10330">
    <property type="entry name" value="Probable inorganic polyphosphate/atp-NAD kinase, domain 1"/>
    <property type="match status" value="1"/>
</dbReference>
<dbReference type="InterPro" id="IPR045540">
    <property type="entry name" value="YegS/DAGK_C"/>
</dbReference>
<keyword evidence="8" id="KW-1208">Phospholipid metabolism</keyword>
<keyword evidence="4" id="KW-0547">Nucleotide-binding</keyword>
<dbReference type="Pfam" id="PF00781">
    <property type="entry name" value="DAGK_cat"/>
    <property type="match status" value="1"/>
</dbReference>
<dbReference type="Pfam" id="PF19279">
    <property type="entry name" value="YegS_C"/>
    <property type="match status" value="1"/>
</dbReference>
<evidence type="ECO:0000256" key="8">
    <source>
        <dbReference type="ARBA" id="ARBA00023264"/>
    </source>
</evidence>